<keyword evidence="3" id="KW-1185">Reference proteome</keyword>
<organism evidence="2 3">
    <name type="scientific">Streptomyces netropsis</name>
    <name type="common">Streptoverticillium netropsis</name>
    <dbReference type="NCBI Taxonomy" id="55404"/>
    <lineage>
        <taxon>Bacteria</taxon>
        <taxon>Bacillati</taxon>
        <taxon>Actinomycetota</taxon>
        <taxon>Actinomycetes</taxon>
        <taxon>Kitasatosporales</taxon>
        <taxon>Streptomycetaceae</taxon>
        <taxon>Streptomyces</taxon>
    </lineage>
</organism>
<evidence type="ECO:0000313" key="3">
    <source>
        <dbReference type="Proteomes" id="UP000556436"/>
    </source>
</evidence>
<evidence type="ECO:0000313" key="2">
    <source>
        <dbReference type="EMBL" id="MBB4890484.1"/>
    </source>
</evidence>
<dbReference type="EMBL" id="JACHJG010000019">
    <property type="protein sequence ID" value="MBB4890484.1"/>
    <property type="molecule type" value="Genomic_DNA"/>
</dbReference>
<dbReference type="InterPro" id="IPR029063">
    <property type="entry name" value="SAM-dependent_MTases_sf"/>
</dbReference>
<dbReference type="InterPro" id="IPR041698">
    <property type="entry name" value="Methyltransf_25"/>
</dbReference>
<reference evidence="2 3" key="1">
    <citation type="submission" date="2020-08" db="EMBL/GenBank/DDBJ databases">
        <title>Genomic Encyclopedia of Type Strains, Phase III (KMG-III): the genomes of soil and plant-associated and newly described type strains.</title>
        <authorList>
            <person name="Whitman W."/>
        </authorList>
    </citation>
    <scope>NUCLEOTIDE SEQUENCE [LARGE SCALE GENOMIC DNA]</scope>
    <source>
        <strain evidence="2 3">CECT 3265</strain>
    </source>
</reference>
<dbReference type="RefSeq" id="WP_184739689.1">
    <property type="nucleotide sequence ID" value="NZ_BMRW01000017.1"/>
</dbReference>
<dbReference type="Gene3D" id="3.40.50.150">
    <property type="entry name" value="Vaccinia Virus protein VP39"/>
    <property type="match status" value="1"/>
</dbReference>
<dbReference type="CDD" id="cd02440">
    <property type="entry name" value="AdoMet_MTases"/>
    <property type="match status" value="1"/>
</dbReference>
<dbReference type="InterPro" id="IPR050447">
    <property type="entry name" value="Erg6_SMT_methyltransf"/>
</dbReference>
<protein>
    <submittedName>
        <fullName evidence="2">SAM-dependent methyltransferase</fullName>
    </submittedName>
</protein>
<keyword evidence="2" id="KW-0808">Transferase</keyword>
<dbReference type="GO" id="GO:0008168">
    <property type="term" value="F:methyltransferase activity"/>
    <property type="evidence" value="ECO:0007669"/>
    <property type="project" value="UniProtKB-KW"/>
</dbReference>
<dbReference type="Proteomes" id="UP000556436">
    <property type="component" value="Unassembled WGS sequence"/>
</dbReference>
<gene>
    <name evidence="2" type="ORF">FHS38_006569</name>
</gene>
<sequence>MILERPIGYVDLISLVGETNRCPGGKRAVSRLAQTMHVGPHHRVLEVGSNTGFTSIELAAITGCRTDGVEINAAAVEEARRTVAALPDRIAERISFHVGDVRRLPWDEGTFDAVVCGGALGFVEDRPQAFSEIRRVLRPLGMVSITHLYYRSTPPASLSDRLAAVLGFHVPTYGWKEWLEELAPAGWELYSFARRPLAARPAEAVDAYAEHLTSSSRITALAPEQRDRVREQWRHTCHVFNDNHRHLGVMDLVLRRPLADDVPEQPELFLEPGVYDPYFTREFVPLTGTENR</sequence>
<dbReference type="Pfam" id="PF13649">
    <property type="entry name" value="Methyltransf_25"/>
    <property type="match status" value="1"/>
</dbReference>
<dbReference type="PANTHER" id="PTHR44068">
    <property type="entry name" value="ZGC:194242"/>
    <property type="match status" value="1"/>
</dbReference>
<dbReference type="GO" id="GO:0032259">
    <property type="term" value="P:methylation"/>
    <property type="evidence" value="ECO:0007669"/>
    <property type="project" value="UniProtKB-KW"/>
</dbReference>
<keyword evidence="2" id="KW-0489">Methyltransferase</keyword>
<evidence type="ECO:0000259" key="1">
    <source>
        <dbReference type="Pfam" id="PF13649"/>
    </source>
</evidence>
<proteinExistence type="predicted"/>
<dbReference type="PANTHER" id="PTHR44068:SF11">
    <property type="entry name" value="GERANYL DIPHOSPHATE 2-C-METHYLTRANSFERASE"/>
    <property type="match status" value="1"/>
</dbReference>
<accession>A0A7W7LHW5</accession>
<dbReference type="AlphaFoldDB" id="A0A7W7LHW5"/>
<comment type="caution">
    <text evidence="2">The sequence shown here is derived from an EMBL/GenBank/DDBJ whole genome shotgun (WGS) entry which is preliminary data.</text>
</comment>
<feature type="domain" description="Methyltransferase" evidence="1">
    <location>
        <begin position="44"/>
        <end position="141"/>
    </location>
</feature>
<dbReference type="SUPFAM" id="SSF53335">
    <property type="entry name" value="S-adenosyl-L-methionine-dependent methyltransferases"/>
    <property type="match status" value="1"/>
</dbReference>
<name>A0A7W7LHW5_STRNE</name>